<dbReference type="Gene3D" id="3.60.40.10">
    <property type="entry name" value="PPM-type phosphatase domain"/>
    <property type="match status" value="1"/>
</dbReference>
<evidence type="ECO:0000313" key="8">
    <source>
        <dbReference type="Proteomes" id="UP000789390"/>
    </source>
</evidence>
<dbReference type="PANTHER" id="PTHR13832:SF354">
    <property type="entry name" value="GM14138P"/>
    <property type="match status" value="1"/>
</dbReference>
<name>A0A8J2R802_9CRUS</name>
<dbReference type="Pfam" id="PF00481">
    <property type="entry name" value="PP2C"/>
    <property type="match status" value="2"/>
</dbReference>
<keyword evidence="2 4" id="KW-0378">Hydrolase</keyword>
<protein>
    <recommendedName>
        <fullName evidence="6">PPM-type phosphatase domain-containing protein</fullName>
    </recommendedName>
</protein>
<dbReference type="AlphaFoldDB" id="A0A8J2R802"/>
<evidence type="ECO:0000256" key="5">
    <source>
        <dbReference type="SAM" id="MobiDB-lite"/>
    </source>
</evidence>
<comment type="caution">
    <text evidence="7">The sequence shown here is derived from an EMBL/GenBank/DDBJ whole genome shotgun (WGS) entry which is preliminary data.</text>
</comment>
<dbReference type="SUPFAM" id="SSF81606">
    <property type="entry name" value="PP2C-like"/>
    <property type="match status" value="1"/>
</dbReference>
<comment type="similarity">
    <text evidence="4">Belongs to the PP2C family.</text>
</comment>
<proteinExistence type="inferred from homology"/>
<dbReference type="SMART" id="SM00332">
    <property type="entry name" value="PP2Cc"/>
    <property type="match status" value="1"/>
</dbReference>
<evidence type="ECO:0000256" key="2">
    <source>
        <dbReference type="ARBA" id="ARBA00022801"/>
    </source>
</evidence>
<dbReference type="OrthoDB" id="10264738at2759"/>
<dbReference type="CDD" id="cd00143">
    <property type="entry name" value="PP2Cc"/>
    <property type="match status" value="1"/>
</dbReference>
<dbReference type="EMBL" id="CAKKLH010000006">
    <property type="protein sequence ID" value="CAH0098714.1"/>
    <property type="molecule type" value="Genomic_DNA"/>
</dbReference>
<keyword evidence="3 4" id="KW-0904">Protein phosphatase</keyword>
<accession>A0A8J2R802</accession>
<feature type="compositionally biased region" description="Acidic residues" evidence="5">
    <location>
        <begin position="630"/>
        <end position="640"/>
    </location>
</feature>
<dbReference type="GO" id="GO:0046872">
    <property type="term" value="F:metal ion binding"/>
    <property type="evidence" value="ECO:0007669"/>
    <property type="project" value="UniProtKB-KW"/>
</dbReference>
<sequence length="646" mass="72487">MSVELFTSSLSHLFHYRPFLVTRIVSAMLNKFKNAFFSVVNNLDTASPDKNNDVGPNGEPKLPLKFPYTRPHFLQLNGEDEIQVAGDHAIRPIIVPRDITRIPWNSGYAEAVNAGKSLRNEDQARIHVGYLERRHSENGHSAEAAEFHTPPSTPEKDSISTHRPRQRIPYSYFALFDGHAGTGAAISASNELHCILHDKLMDVIHHLLPTVDTNESSQNGRNQVLWFPEREISVESFIVGALESTFHEMDNLIAEDRFVYRVTGGCTVVVSLFICGKLFVSNAGDSRAVLCRGRKAFPLSNDFTPETERQRIRKLAALQPELLGGEYTALDFSRRPNRRDIGQRLLYREPHMTGWAYKTVTPEDLKFPVVYGEGKRSRVLATIGVTRGFGDHDLRAPNSSILIKPFLSSQPEVRIVDIEKEAIYETDVLVMGTDGLWDVTSNERVAESVQRSLEQFPLEDVARYRYRFTSAAQDLVMCSRGKLNERSWRTADGKSATIDDISVFVIPLAAYKEEYLRWKQEMESQHQRQEENVSPDMAVNELSSVQSVAVIEGNQPGRMTDELHTNGTPSVQDTATLLDPCLDVKENNKNDAVIAAEEDADIVAPSVDATIDPLQQQQLPSAVVKSPTIDPEEEQEEEDNKNESSS</sequence>
<dbReference type="InterPro" id="IPR036457">
    <property type="entry name" value="PPM-type-like_dom_sf"/>
</dbReference>
<dbReference type="InterPro" id="IPR000222">
    <property type="entry name" value="PP2C_BS"/>
</dbReference>
<reference evidence="7" key="1">
    <citation type="submission" date="2021-11" db="EMBL/GenBank/DDBJ databases">
        <authorList>
            <person name="Schell T."/>
        </authorList>
    </citation>
    <scope>NUCLEOTIDE SEQUENCE</scope>
    <source>
        <strain evidence="7">M5</strain>
    </source>
</reference>
<dbReference type="PROSITE" id="PS51746">
    <property type="entry name" value="PPM_2"/>
    <property type="match status" value="1"/>
</dbReference>
<feature type="region of interest" description="Disordered" evidence="5">
    <location>
        <begin position="137"/>
        <end position="162"/>
    </location>
</feature>
<dbReference type="GO" id="GO:0004741">
    <property type="term" value="F:[pyruvate dehydrogenase (acetyl-transferring)]-phosphatase activity"/>
    <property type="evidence" value="ECO:0007669"/>
    <property type="project" value="TreeGrafter"/>
</dbReference>
<organism evidence="7 8">
    <name type="scientific">Daphnia galeata</name>
    <dbReference type="NCBI Taxonomy" id="27404"/>
    <lineage>
        <taxon>Eukaryota</taxon>
        <taxon>Metazoa</taxon>
        <taxon>Ecdysozoa</taxon>
        <taxon>Arthropoda</taxon>
        <taxon>Crustacea</taxon>
        <taxon>Branchiopoda</taxon>
        <taxon>Diplostraca</taxon>
        <taxon>Cladocera</taxon>
        <taxon>Anomopoda</taxon>
        <taxon>Daphniidae</taxon>
        <taxon>Daphnia</taxon>
    </lineage>
</organism>
<dbReference type="InterPro" id="IPR001932">
    <property type="entry name" value="PPM-type_phosphatase-like_dom"/>
</dbReference>
<evidence type="ECO:0000313" key="7">
    <source>
        <dbReference type="EMBL" id="CAH0098714.1"/>
    </source>
</evidence>
<evidence type="ECO:0000256" key="4">
    <source>
        <dbReference type="RuleBase" id="RU003465"/>
    </source>
</evidence>
<evidence type="ECO:0000256" key="1">
    <source>
        <dbReference type="ARBA" id="ARBA00022723"/>
    </source>
</evidence>
<gene>
    <name evidence="7" type="ORF">DGAL_LOCUS815</name>
</gene>
<dbReference type="Proteomes" id="UP000789390">
    <property type="component" value="Unassembled WGS sequence"/>
</dbReference>
<dbReference type="GO" id="GO:0005739">
    <property type="term" value="C:mitochondrion"/>
    <property type="evidence" value="ECO:0007669"/>
    <property type="project" value="TreeGrafter"/>
</dbReference>
<dbReference type="PROSITE" id="PS01032">
    <property type="entry name" value="PPM_1"/>
    <property type="match status" value="1"/>
</dbReference>
<keyword evidence="8" id="KW-1185">Reference proteome</keyword>
<feature type="domain" description="PPM-type phosphatase" evidence="6">
    <location>
        <begin position="156"/>
        <end position="508"/>
    </location>
</feature>
<keyword evidence="1" id="KW-0479">Metal-binding</keyword>
<evidence type="ECO:0000256" key="3">
    <source>
        <dbReference type="ARBA" id="ARBA00022912"/>
    </source>
</evidence>
<feature type="compositionally biased region" description="Basic and acidic residues" evidence="5">
    <location>
        <begin position="137"/>
        <end position="146"/>
    </location>
</feature>
<dbReference type="InterPro" id="IPR015655">
    <property type="entry name" value="PP2C"/>
</dbReference>
<feature type="region of interest" description="Disordered" evidence="5">
    <location>
        <begin position="612"/>
        <end position="646"/>
    </location>
</feature>
<evidence type="ECO:0000259" key="6">
    <source>
        <dbReference type="PROSITE" id="PS51746"/>
    </source>
</evidence>
<dbReference type="PANTHER" id="PTHR13832">
    <property type="entry name" value="PROTEIN PHOSPHATASE 2C"/>
    <property type="match status" value="1"/>
</dbReference>